<evidence type="ECO:0000256" key="1">
    <source>
        <dbReference type="SAM" id="MobiDB-lite"/>
    </source>
</evidence>
<reference evidence="3 4" key="1">
    <citation type="submission" date="2019-04" db="EMBL/GenBank/DDBJ databases">
        <title>Streptomyces rhizosphaericola sp. nov., an actinobacterium isolated from the wheat rhizosphere.</title>
        <authorList>
            <person name="Vargas Hoyos H.A."/>
            <person name="Santos S.N."/>
            <person name="Genuario D.B."/>
            <person name="Melo I.S."/>
            <person name="Da Silva L.J."/>
            <person name="Da Silva F.S.P."/>
            <person name="Zucchi T.D."/>
        </authorList>
    </citation>
    <scope>NUCLEOTIDE SEQUENCE [LARGE SCALE GENOMIC DNA]</scope>
    <source>
        <strain evidence="3 4">1AS2c</strain>
    </source>
</reference>
<organism evidence="3 4">
    <name type="scientific">Streptomyces rhizosphaericola</name>
    <dbReference type="NCBI Taxonomy" id="2564098"/>
    <lineage>
        <taxon>Bacteria</taxon>
        <taxon>Bacillati</taxon>
        <taxon>Actinomycetota</taxon>
        <taxon>Actinomycetes</taxon>
        <taxon>Kitasatosporales</taxon>
        <taxon>Streptomycetaceae</taxon>
        <taxon>Streptomyces</taxon>
    </lineage>
</organism>
<feature type="signal peptide" evidence="2">
    <location>
        <begin position="1"/>
        <end position="24"/>
    </location>
</feature>
<protein>
    <recommendedName>
        <fullName evidence="5">Lipoprotein</fullName>
    </recommendedName>
</protein>
<dbReference type="PROSITE" id="PS51257">
    <property type="entry name" value="PROKAR_LIPOPROTEIN"/>
    <property type="match status" value="1"/>
</dbReference>
<keyword evidence="4" id="KW-1185">Reference proteome</keyword>
<keyword evidence="2" id="KW-0732">Signal</keyword>
<accession>A0ABY2PKY1</accession>
<name>A0ABY2PKY1_9ACTN</name>
<evidence type="ECO:0000256" key="2">
    <source>
        <dbReference type="SAM" id="SignalP"/>
    </source>
</evidence>
<feature type="region of interest" description="Disordered" evidence="1">
    <location>
        <begin position="127"/>
        <end position="150"/>
    </location>
</feature>
<sequence length="150" mass="15548">MRNVRAVAAALAAVLALGGCGVFDTDKTPQRAKDGITGLQLSVTGMPTPGSLSAVEHVLARIQSRDADGLAELAEGGDRNGGTVKETARSWVKTWGDAAQKPMTADFSEPDRSVSVEVTFEGGPGTLSMTLRGKGDDNEDAYGVVLDEGK</sequence>
<dbReference type="RefSeq" id="WP_136015436.1">
    <property type="nucleotide sequence ID" value="NZ_JBLLLL010000013.1"/>
</dbReference>
<evidence type="ECO:0000313" key="4">
    <source>
        <dbReference type="Proteomes" id="UP000306274"/>
    </source>
</evidence>
<proteinExistence type="predicted"/>
<dbReference type="EMBL" id="SRZK01000015">
    <property type="protein sequence ID" value="TGZ11752.1"/>
    <property type="molecule type" value="Genomic_DNA"/>
</dbReference>
<feature type="chain" id="PRO_5045542389" description="Lipoprotein" evidence="2">
    <location>
        <begin position="25"/>
        <end position="150"/>
    </location>
</feature>
<dbReference type="Proteomes" id="UP000306274">
    <property type="component" value="Unassembled WGS sequence"/>
</dbReference>
<evidence type="ECO:0008006" key="5">
    <source>
        <dbReference type="Google" id="ProtNLM"/>
    </source>
</evidence>
<comment type="caution">
    <text evidence="3">The sequence shown here is derived from an EMBL/GenBank/DDBJ whole genome shotgun (WGS) entry which is preliminary data.</text>
</comment>
<evidence type="ECO:0000313" key="3">
    <source>
        <dbReference type="EMBL" id="TGZ11752.1"/>
    </source>
</evidence>
<gene>
    <name evidence="3" type="ORF">E5Z02_02880</name>
</gene>